<dbReference type="PANTHER" id="PTHR13245">
    <property type="entry name" value="RRP15-LIKE PROTEIN"/>
    <property type="match status" value="1"/>
</dbReference>
<feature type="region of interest" description="Disordered" evidence="2">
    <location>
        <begin position="199"/>
        <end position="272"/>
    </location>
</feature>
<evidence type="ECO:0000313" key="4">
    <source>
        <dbReference type="Proteomes" id="UP000481153"/>
    </source>
</evidence>
<evidence type="ECO:0000313" key="3">
    <source>
        <dbReference type="EMBL" id="KAF0730754.1"/>
    </source>
</evidence>
<dbReference type="EMBL" id="VJMJ01000151">
    <property type="protein sequence ID" value="KAF0730754.1"/>
    <property type="molecule type" value="Genomic_DNA"/>
</dbReference>
<feature type="compositionally biased region" description="Basic and acidic residues" evidence="2">
    <location>
        <begin position="228"/>
        <end position="240"/>
    </location>
</feature>
<proteinExistence type="inferred from homology"/>
<dbReference type="GO" id="GO:0030687">
    <property type="term" value="C:preribosome, large subunit precursor"/>
    <property type="evidence" value="ECO:0007669"/>
    <property type="project" value="TreeGrafter"/>
</dbReference>
<dbReference type="VEuPathDB" id="FungiDB:AeMF1_010374"/>
<organism evidence="3 4">
    <name type="scientific">Aphanomyces euteiches</name>
    <dbReference type="NCBI Taxonomy" id="100861"/>
    <lineage>
        <taxon>Eukaryota</taxon>
        <taxon>Sar</taxon>
        <taxon>Stramenopiles</taxon>
        <taxon>Oomycota</taxon>
        <taxon>Saprolegniomycetes</taxon>
        <taxon>Saprolegniales</taxon>
        <taxon>Verrucalvaceae</taxon>
        <taxon>Aphanomyces</taxon>
    </lineage>
</organism>
<feature type="compositionally biased region" description="Acidic residues" evidence="2">
    <location>
        <begin position="241"/>
        <end position="258"/>
    </location>
</feature>
<evidence type="ECO:0008006" key="5">
    <source>
        <dbReference type="Google" id="ProtNLM"/>
    </source>
</evidence>
<dbReference type="Pfam" id="PF07890">
    <property type="entry name" value="Rrp15p"/>
    <property type="match status" value="1"/>
</dbReference>
<name>A0A6G0WTC4_9STRA</name>
<sequence>MKLTLKAKHSGGKVEIPAKKAPEAPVEKEEEDSGDENEGADDDDEGDDEDEDDDDDDEPQDDNFDGDDDGEEEAQDDEEEAEGAVGFADAMSKVLNQNVEEEKAPILAKRVTAQMREISKDKKATTATKLSTKEKRARDEKDMVIPSHLTMAKDKTLRAIATKGVVALFNAIAKHQHGQQAQDGSKQIKSLSKDSFLGLLKNQGKKKEEAEEPKDKSSWSVVQDDFMMDAKLKDWDKNQDSDGEDDVWNVEDKLDDDEPQAKKASTKKQRTK</sequence>
<feature type="compositionally biased region" description="Basic and acidic residues" evidence="2">
    <location>
        <begin position="205"/>
        <end position="217"/>
    </location>
</feature>
<evidence type="ECO:0000256" key="2">
    <source>
        <dbReference type="SAM" id="MobiDB-lite"/>
    </source>
</evidence>
<feature type="compositionally biased region" description="Basic residues" evidence="2">
    <location>
        <begin position="1"/>
        <end position="11"/>
    </location>
</feature>
<gene>
    <name evidence="3" type="ORF">Ae201684_011863</name>
</gene>
<feature type="compositionally biased region" description="Acidic residues" evidence="2">
    <location>
        <begin position="28"/>
        <end position="82"/>
    </location>
</feature>
<feature type="region of interest" description="Disordered" evidence="2">
    <location>
        <begin position="1"/>
        <end position="89"/>
    </location>
</feature>
<feature type="compositionally biased region" description="Basic and acidic residues" evidence="2">
    <location>
        <begin position="16"/>
        <end position="27"/>
    </location>
</feature>
<keyword evidence="4" id="KW-1185">Reference proteome</keyword>
<dbReference type="Proteomes" id="UP000481153">
    <property type="component" value="Unassembled WGS sequence"/>
</dbReference>
<accession>A0A6G0WTC4</accession>
<reference evidence="3 4" key="1">
    <citation type="submission" date="2019-07" db="EMBL/GenBank/DDBJ databases">
        <title>Genomics analysis of Aphanomyces spp. identifies a new class of oomycete effector associated with host adaptation.</title>
        <authorList>
            <person name="Gaulin E."/>
        </authorList>
    </citation>
    <scope>NUCLEOTIDE SEQUENCE [LARGE SCALE GENOMIC DNA]</scope>
    <source>
        <strain evidence="3 4">ATCC 201684</strain>
    </source>
</reference>
<feature type="compositionally biased region" description="Basic and acidic residues" evidence="2">
    <location>
        <begin position="131"/>
        <end position="141"/>
    </location>
</feature>
<protein>
    <recommendedName>
        <fullName evidence="5">RRP15-like protein</fullName>
    </recommendedName>
</protein>
<dbReference type="GO" id="GO:0000460">
    <property type="term" value="P:maturation of 5.8S rRNA"/>
    <property type="evidence" value="ECO:0007669"/>
    <property type="project" value="TreeGrafter"/>
</dbReference>
<dbReference type="GO" id="GO:0000470">
    <property type="term" value="P:maturation of LSU-rRNA"/>
    <property type="evidence" value="ECO:0007669"/>
    <property type="project" value="TreeGrafter"/>
</dbReference>
<dbReference type="PANTHER" id="PTHR13245:SF14">
    <property type="entry name" value="RRP15-LIKE PROTEIN"/>
    <property type="match status" value="1"/>
</dbReference>
<dbReference type="InterPro" id="IPR012459">
    <property type="entry name" value="Rrp15"/>
</dbReference>
<comment type="caution">
    <text evidence="3">The sequence shown here is derived from an EMBL/GenBank/DDBJ whole genome shotgun (WGS) entry which is preliminary data.</text>
</comment>
<feature type="region of interest" description="Disordered" evidence="2">
    <location>
        <begin position="120"/>
        <end position="141"/>
    </location>
</feature>
<evidence type="ECO:0000256" key="1">
    <source>
        <dbReference type="ARBA" id="ARBA00007462"/>
    </source>
</evidence>
<comment type="similarity">
    <text evidence="1">Belongs to the RRP15 family.</text>
</comment>
<dbReference type="AlphaFoldDB" id="A0A6G0WTC4"/>